<evidence type="ECO:0000313" key="1">
    <source>
        <dbReference type="EMBL" id="AQT28558.1"/>
    </source>
</evidence>
<sequence>MKLINSAIMAQAVFGTSGTAVGYDDPAHSGGWTLFLMSGTMPTTESQMAAVFNQRSVADLFNASLGIVRNPLLSVSNGTILNLRPRAPYVPKGASLYGTVGTLNLSQLLPNRVTRTGSTDRAISRIVCAPSAVGDYSTTVGTEDFTVEFDQAVRVSHIKLFGSSPLSGVIVAVDDSGVETSLGNRPVVSGDASVYSFANPQTAKRFRLKYAANTLHAPFALLSDTTMPTATELALPTWAVLAHANTFVHGDFEGSDSIMYLADAVGASGPFNVVGPFAGNKANIIYCPKIRFLPRSA</sequence>
<gene>
    <name evidence="1" type="ORF">YOLOSWAG_75</name>
</gene>
<dbReference type="Proteomes" id="UP000221250">
    <property type="component" value="Segment"/>
</dbReference>
<accession>A0A1S6L302</accession>
<evidence type="ECO:0000313" key="2">
    <source>
        <dbReference type="Proteomes" id="UP000221250"/>
    </source>
</evidence>
<dbReference type="EMBL" id="KY448244">
    <property type="protein sequence ID" value="AQT28558.1"/>
    <property type="molecule type" value="Genomic_DNA"/>
</dbReference>
<proteinExistence type="predicted"/>
<protein>
    <submittedName>
        <fullName evidence="1">Uncharacterized protein</fullName>
    </submittedName>
</protein>
<reference evidence="1 2" key="1">
    <citation type="submission" date="2017-01" db="EMBL/GenBank/DDBJ databases">
        <authorList>
            <person name="Mah S.A."/>
            <person name="Swanson W.J."/>
            <person name="Moy G.W."/>
            <person name="Vacquier V.D."/>
        </authorList>
    </citation>
    <scope>NUCLEOTIDE SEQUENCE [LARGE SCALE GENOMIC DNA]</scope>
</reference>
<keyword evidence="2" id="KW-1185">Reference proteome</keyword>
<name>A0A1S6L302_9CAUD</name>
<organism evidence="1 2">
    <name type="scientific">Erwinia phage vB_EamM_Yoloswag</name>
    <dbReference type="NCBI Taxonomy" id="1958956"/>
    <lineage>
        <taxon>Viruses</taxon>
        <taxon>Duplodnaviria</taxon>
        <taxon>Heunggongvirae</taxon>
        <taxon>Uroviricota</taxon>
        <taxon>Caudoviricetes</taxon>
        <taxon>Yoloswagvirus</taxon>
        <taxon>Yoloswagvirus yoloswag</taxon>
    </lineage>
</organism>